<accession>A0A6J4MI40</accession>
<dbReference type="EMBL" id="CADCUH010000160">
    <property type="protein sequence ID" value="CAA9358277.1"/>
    <property type="molecule type" value="Genomic_DNA"/>
</dbReference>
<evidence type="ECO:0000313" key="3">
    <source>
        <dbReference type="EMBL" id="CAA9358277.1"/>
    </source>
</evidence>
<reference evidence="3" key="1">
    <citation type="submission" date="2020-02" db="EMBL/GenBank/DDBJ databases">
        <authorList>
            <person name="Meier V. D."/>
        </authorList>
    </citation>
    <scope>NUCLEOTIDE SEQUENCE</scope>
    <source>
        <strain evidence="3">AVDCRST_MAG36</strain>
    </source>
</reference>
<gene>
    <name evidence="3" type="ORF">AVDCRST_MAG36-2447</name>
</gene>
<keyword evidence="2" id="KW-1133">Transmembrane helix</keyword>
<keyword evidence="2" id="KW-0472">Membrane</keyword>
<name>A0A6J4MI40_9ACTN</name>
<protein>
    <recommendedName>
        <fullName evidence="4">ATP synthase protein I</fullName>
    </recommendedName>
</protein>
<sequence length="92" mass="9923">MSQQSRPPDSPDRRPSADPWQGFGYLVAGVGVYGLLGWLADRWLGTSFLVAVGIVVGAGLGLWLTIVRFTGSPPRGPGQDTEGRVQRMRETP</sequence>
<dbReference type="AlphaFoldDB" id="A0A6J4MI40"/>
<feature type="compositionally biased region" description="Basic and acidic residues" evidence="1">
    <location>
        <begin position="81"/>
        <end position="92"/>
    </location>
</feature>
<feature type="transmembrane region" description="Helical" evidence="2">
    <location>
        <begin position="46"/>
        <end position="66"/>
    </location>
</feature>
<feature type="transmembrane region" description="Helical" evidence="2">
    <location>
        <begin position="20"/>
        <end position="40"/>
    </location>
</feature>
<evidence type="ECO:0008006" key="4">
    <source>
        <dbReference type="Google" id="ProtNLM"/>
    </source>
</evidence>
<feature type="region of interest" description="Disordered" evidence="1">
    <location>
        <begin position="71"/>
        <end position="92"/>
    </location>
</feature>
<evidence type="ECO:0000256" key="2">
    <source>
        <dbReference type="SAM" id="Phobius"/>
    </source>
</evidence>
<keyword evidence="2" id="KW-0812">Transmembrane</keyword>
<evidence type="ECO:0000256" key="1">
    <source>
        <dbReference type="SAM" id="MobiDB-lite"/>
    </source>
</evidence>
<proteinExistence type="predicted"/>
<organism evidence="3">
    <name type="scientific">uncultured Nocardioidaceae bacterium</name>
    <dbReference type="NCBI Taxonomy" id="253824"/>
    <lineage>
        <taxon>Bacteria</taxon>
        <taxon>Bacillati</taxon>
        <taxon>Actinomycetota</taxon>
        <taxon>Actinomycetes</taxon>
        <taxon>Propionibacteriales</taxon>
        <taxon>Nocardioidaceae</taxon>
        <taxon>environmental samples</taxon>
    </lineage>
</organism>